<comment type="subcellular location">
    <subcellularLocation>
        <location evidence="1">Cell membrane</location>
        <topology evidence="1">Multi-pass membrane protein</topology>
    </subcellularLocation>
</comment>
<dbReference type="Proteomes" id="UP001516588">
    <property type="component" value="Unassembled WGS sequence"/>
</dbReference>
<dbReference type="InterPro" id="IPR050638">
    <property type="entry name" value="AA-Vitamin_Transporters"/>
</dbReference>
<evidence type="ECO:0000256" key="7">
    <source>
        <dbReference type="SAM" id="Phobius"/>
    </source>
</evidence>
<proteinExistence type="inferred from homology"/>
<evidence type="ECO:0000256" key="6">
    <source>
        <dbReference type="ARBA" id="ARBA00023136"/>
    </source>
</evidence>
<keyword evidence="3" id="KW-1003">Cell membrane</keyword>
<keyword evidence="5 7" id="KW-1133">Transmembrane helix</keyword>
<accession>A0ABR9QWG5</accession>
<evidence type="ECO:0000256" key="2">
    <source>
        <dbReference type="ARBA" id="ARBA00007362"/>
    </source>
</evidence>
<evidence type="ECO:0000259" key="8">
    <source>
        <dbReference type="Pfam" id="PF00892"/>
    </source>
</evidence>
<evidence type="ECO:0000256" key="1">
    <source>
        <dbReference type="ARBA" id="ARBA00004651"/>
    </source>
</evidence>
<organism evidence="9 10">
    <name type="scientific">Gallibacter intestinalis</name>
    <dbReference type="NCBI Taxonomy" id="2779356"/>
    <lineage>
        <taxon>Bacteria</taxon>
        <taxon>Bacillati</taxon>
        <taxon>Bacillota</taxon>
        <taxon>Clostridia</taxon>
        <taxon>Eubacteriales</taxon>
        <taxon>Eubacteriaceae</taxon>
        <taxon>Gallibacter</taxon>
    </lineage>
</organism>
<protein>
    <submittedName>
        <fullName evidence="9">DMT family transporter</fullName>
    </submittedName>
</protein>
<keyword evidence="10" id="KW-1185">Reference proteome</keyword>
<feature type="transmembrane region" description="Helical" evidence="7">
    <location>
        <begin position="132"/>
        <end position="149"/>
    </location>
</feature>
<feature type="transmembrane region" description="Helical" evidence="7">
    <location>
        <begin position="257"/>
        <end position="276"/>
    </location>
</feature>
<dbReference type="InterPro" id="IPR037185">
    <property type="entry name" value="EmrE-like"/>
</dbReference>
<comment type="similarity">
    <text evidence="2">Belongs to the EamA transporter family.</text>
</comment>
<feature type="transmembrane region" description="Helical" evidence="7">
    <location>
        <begin position="282"/>
        <end position="301"/>
    </location>
</feature>
<comment type="caution">
    <text evidence="9">The sequence shown here is derived from an EMBL/GenBank/DDBJ whole genome shotgun (WGS) entry which is preliminary data.</text>
</comment>
<feature type="domain" description="EamA" evidence="8">
    <location>
        <begin position="10"/>
        <end position="145"/>
    </location>
</feature>
<sequence length="319" mass="34682">MLKKNMTRPYVAAVFFTLLTGFSFLGIKECQNYANQLSILIYRYDFAFIAAAAIWVFGMFKSNIKRKNTHGADWKMLGVAAGAYIAFMILQVTGIFYTTSVVGSIIFSITPIIAQIIASVVLDERSTAKQNLFVVTTVAALIYMLLAGADDMEFSYVGIGCLLLSSIAMAVSNISMRYIRKDFTPFDISALICTVGFVMFNVAGLIYAVFKDNFEVFTAPVKESGFVIAAAYLGIGCILFTSQLISYMLAKMPAINATIFGNVATAISIIAGVFILNEGFHIYHFICAVLIIVGVIGVSVCGDNGSSRKASGNKTQKHR</sequence>
<feature type="transmembrane region" description="Helical" evidence="7">
    <location>
        <begin position="42"/>
        <end position="60"/>
    </location>
</feature>
<feature type="domain" description="EamA" evidence="8">
    <location>
        <begin position="158"/>
        <end position="299"/>
    </location>
</feature>
<dbReference type="Pfam" id="PF00892">
    <property type="entry name" value="EamA"/>
    <property type="match status" value="2"/>
</dbReference>
<keyword evidence="4 7" id="KW-0812">Transmembrane</keyword>
<evidence type="ECO:0000256" key="3">
    <source>
        <dbReference type="ARBA" id="ARBA00022475"/>
    </source>
</evidence>
<dbReference type="PANTHER" id="PTHR32322:SF18">
    <property type="entry name" value="S-ADENOSYLMETHIONINE_S-ADENOSYLHOMOCYSTEINE TRANSPORTER"/>
    <property type="match status" value="1"/>
</dbReference>
<name>A0ABR9QWG5_9FIRM</name>
<evidence type="ECO:0000313" key="9">
    <source>
        <dbReference type="EMBL" id="MBE5035097.1"/>
    </source>
</evidence>
<reference evidence="9 10" key="1">
    <citation type="submission" date="2020-10" db="EMBL/GenBank/DDBJ databases">
        <title>ChiBAC.</title>
        <authorList>
            <person name="Zenner C."/>
            <person name="Hitch T.C.A."/>
            <person name="Clavel T."/>
        </authorList>
    </citation>
    <scope>NUCLEOTIDE SEQUENCE [LARGE SCALE GENOMIC DNA]</scope>
    <source>
        <strain evidence="9 10">DSM 108706</strain>
    </source>
</reference>
<gene>
    <name evidence="9" type="ORF">INF20_02240</name>
</gene>
<feature type="transmembrane region" description="Helical" evidence="7">
    <location>
        <begin position="96"/>
        <end position="120"/>
    </location>
</feature>
<feature type="transmembrane region" description="Helical" evidence="7">
    <location>
        <begin position="155"/>
        <end position="176"/>
    </location>
</feature>
<dbReference type="EMBL" id="JADCKA010000002">
    <property type="protein sequence ID" value="MBE5035097.1"/>
    <property type="molecule type" value="Genomic_DNA"/>
</dbReference>
<dbReference type="SUPFAM" id="SSF103481">
    <property type="entry name" value="Multidrug resistance efflux transporter EmrE"/>
    <property type="match status" value="2"/>
</dbReference>
<feature type="transmembrane region" description="Helical" evidence="7">
    <location>
        <begin position="188"/>
        <end position="210"/>
    </location>
</feature>
<evidence type="ECO:0000313" key="10">
    <source>
        <dbReference type="Proteomes" id="UP001516588"/>
    </source>
</evidence>
<evidence type="ECO:0000256" key="4">
    <source>
        <dbReference type="ARBA" id="ARBA00022692"/>
    </source>
</evidence>
<dbReference type="PANTHER" id="PTHR32322">
    <property type="entry name" value="INNER MEMBRANE TRANSPORTER"/>
    <property type="match status" value="1"/>
</dbReference>
<dbReference type="RefSeq" id="WP_226384763.1">
    <property type="nucleotide sequence ID" value="NZ_JADCKA010000002.1"/>
</dbReference>
<evidence type="ECO:0000256" key="5">
    <source>
        <dbReference type="ARBA" id="ARBA00022989"/>
    </source>
</evidence>
<feature type="transmembrane region" description="Helical" evidence="7">
    <location>
        <begin position="230"/>
        <end position="250"/>
    </location>
</feature>
<dbReference type="InterPro" id="IPR000620">
    <property type="entry name" value="EamA_dom"/>
</dbReference>
<feature type="transmembrane region" description="Helical" evidence="7">
    <location>
        <begin position="72"/>
        <end position="90"/>
    </location>
</feature>
<keyword evidence="6 7" id="KW-0472">Membrane</keyword>